<evidence type="ECO:0000313" key="7">
    <source>
        <dbReference type="EMBL" id="KFB07860.1"/>
    </source>
</evidence>
<dbReference type="CDD" id="cd16964">
    <property type="entry name" value="YqgF"/>
    <property type="match status" value="1"/>
</dbReference>
<keyword evidence="2 5" id="KW-0690">Ribosome biogenesis</keyword>
<dbReference type="SMART" id="SM00732">
    <property type="entry name" value="YqgFc"/>
    <property type="match status" value="1"/>
</dbReference>
<evidence type="ECO:0000256" key="3">
    <source>
        <dbReference type="ARBA" id="ARBA00022722"/>
    </source>
</evidence>
<dbReference type="PANTHER" id="PTHR33317">
    <property type="entry name" value="POLYNUCLEOTIDYL TRANSFERASE, RIBONUCLEASE H-LIKE SUPERFAMILY PROTEIN"/>
    <property type="match status" value="1"/>
</dbReference>
<gene>
    <name evidence="7" type="primary">yqgF</name>
    <name evidence="7" type="ORF">P271_722</name>
</gene>
<dbReference type="GO" id="GO:0000967">
    <property type="term" value="P:rRNA 5'-end processing"/>
    <property type="evidence" value="ECO:0007669"/>
    <property type="project" value="UniProtKB-UniRule"/>
</dbReference>
<comment type="similarity">
    <text evidence="5">Belongs to the YqgF HJR family.</text>
</comment>
<evidence type="ECO:0000256" key="4">
    <source>
        <dbReference type="ARBA" id="ARBA00022801"/>
    </source>
</evidence>
<name>A0A084U4H4_MALIO</name>
<organism evidence="7 8">
    <name type="scientific">Malacoplasma iowae DK-CPA</name>
    <dbReference type="NCBI Taxonomy" id="1394179"/>
    <lineage>
        <taxon>Bacteria</taxon>
        <taxon>Bacillati</taxon>
        <taxon>Mycoplasmatota</taxon>
        <taxon>Mycoplasmoidales</taxon>
        <taxon>Mycoplasmoidaceae</taxon>
        <taxon>Malacoplasma</taxon>
    </lineage>
</organism>
<evidence type="ECO:0000259" key="6">
    <source>
        <dbReference type="SMART" id="SM00732"/>
    </source>
</evidence>
<keyword evidence="4 5" id="KW-0378">Hydrolase</keyword>
<protein>
    <recommendedName>
        <fullName evidence="5">Putative pre-16S rRNA nuclease</fullName>
        <ecNumber evidence="5">3.1.-.-</ecNumber>
    </recommendedName>
</protein>
<dbReference type="Pfam" id="PF03652">
    <property type="entry name" value="RuvX"/>
    <property type="match status" value="1"/>
</dbReference>
<comment type="function">
    <text evidence="5">Could be a nuclease involved in processing of the 5'-end of pre-16S rRNA.</text>
</comment>
<reference evidence="7 8" key="1">
    <citation type="journal article" date="2014" name="PLoS ONE">
        <title>Reduction of Hydrogen Peroxide Accumulation and Toxicity by a Catalase from Mycoplasma iowae.</title>
        <authorList>
            <person name="Pritchard R.E."/>
            <person name="Prassinos A.J."/>
            <person name="Osborne J.D."/>
            <person name="Raviv Z."/>
            <person name="Balish M.F."/>
        </authorList>
    </citation>
    <scope>NUCLEOTIDE SEQUENCE [LARGE SCALE GENOMIC DNA]</scope>
    <source>
        <strain evidence="7 8">DK-CPA</strain>
    </source>
</reference>
<dbReference type="Proteomes" id="UP000028523">
    <property type="component" value="Unassembled WGS sequence"/>
</dbReference>
<feature type="domain" description="YqgF/RNase H-like" evidence="6">
    <location>
        <begin position="6"/>
        <end position="104"/>
    </location>
</feature>
<sequence>MIMNDKNILAIDYGTKRIGFAICYQQTSFSIPYITLENNDSVFIKIKKIVDDEFIDLIVLGFPKTINNYVSERHQLINAFLKDLKDNIGIEIILVDESYSSVESVSLQKEFNIKSKSIKKTKDQNSATIILDRYLNNFR</sequence>
<comment type="subcellular location">
    <subcellularLocation>
        <location evidence="5">Cytoplasm</location>
    </subcellularLocation>
</comment>
<evidence type="ECO:0000256" key="2">
    <source>
        <dbReference type="ARBA" id="ARBA00022517"/>
    </source>
</evidence>
<accession>A0A084U4H4</accession>
<keyword evidence="1 5" id="KW-0963">Cytoplasm</keyword>
<dbReference type="PANTHER" id="PTHR33317:SF4">
    <property type="entry name" value="POLYNUCLEOTIDYL TRANSFERASE, RIBONUCLEASE H-LIKE SUPERFAMILY PROTEIN"/>
    <property type="match status" value="1"/>
</dbReference>
<dbReference type="HAMAP" id="MF_00651">
    <property type="entry name" value="Nuclease_YqgF"/>
    <property type="match status" value="1"/>
</dbReference>
<keyword evidence="3 5" id="KW-0540">Nuclease</keyword>
<evidence type="ECO:0000256" key="5">
    <source>
        <dbReference type="HAMAP-Rule" id="MF_00651"/>
    </source>
</evidence>
<dbReference type="SUPFAM" id="SSF53098">
    <property type="entry name" value="Ribonuclease H-like"/>
    <property type="match status" value="1"/>
</dbReference>
<dbReference type="InterPro" id="IPR005227">
    <property type="entry name" value="YqgF"/>
</dbReference>
<dbReference type="AlphaFoldDB" id="A0A084U4H4"/>
<evidence type="ECO:0000256" key="1">
    <source>
        <dbReference type="ARBA" id="ARBA00022490"/>
    </source>
</evidence>
<dbReference type="GO" id="GO:0016788">
    <property type="term" value="F:hydrolase activity, acting on ester bonds"/>
    <property type="evidence" value="ECO:0007669"/>
    <property type="project" value="UniProtKB-UniRule"/>
</dbReference>
<comment type="caution">
    <text evidence="7">The sequence shown here is derived from an EMBL/GenBank/DDBJ whole genome shotgun (WGS) entry which is preliminary data.</text>
</comment>
<dbReference type="InterPro" id="IPR006641">
    <property type="entry name" value="YqgF/RNaseH-like_dom"/>
</dbReference>
<dbReference type="Gene3D" id="3.30.420.140">
    <property type="entry name" value="YqgF/RNase H-like domain"/>
    <property type="match status" value="1"/>
</dbReference>
<proteinExistence type="inferred from homology"/>
<dbReference type="EC" id="3.1.-.-" evidence="5"/>
<dbReference type="EMBL" id="AWQU01000055">
    <property type="protein sequence ID" value="KFB07860.1"/>
    <property type="molecule type" value="Genomic_DNA"/>
</dbReference>
<evidence type="ECO:0000313" key="8">
    <source>
        <dbReference type="Proteomes" id="UP000028523"/>
    </source>
</evidence>
<dbReference type="InterPro" id="IPR037027">
    <property type="entry name" value="YqgF/RNaseH-like_dom_sf"/>
</dbReference>
<dbReference type="GO" id="GO:0005829">
    <property type="term" value="C:cytosol"/>
    <property type="evidence" value="ECO:0007669"/>
    <property type="project" value="TreeGrafter"/>
</dbReference>
<keyword evidence="8" id="KW-1185">Reference proteome</keyword>
<dbReference type="InterPro" id="IPR012337">
    <property type="entry name" value="RNaseH-like_sf"/>
</dbReference>
<dbReference type="NCBIfam" id="TIGR00250">
    <property type="entry name" value="RNAse_H_YqgF"/>
    <property type="match status" value="1"/>
</dbReference>
<dbReference type="GO" id="GO:0004518">
    <property type="term" value="F:nuclease activity"/>
    <property type="evidence" value="ECO:0007669"/>
    <property type="project" value="UniProtKB-KW"/>
</dbReference>